<feature type="transmembrane region" description="Helical" evidence="17">
    <location>
        <begin position="184"/>
        <end position="201"/>
    </location>
</feature>
<dbReference type="InterPro" id="IPR029035">
    <property type="entry name" value="DHS-like_NAD/FAD-binding_dom"/>
</dbReference>
<feature type="domain" description="NADP transhydrogenase beta-like" evidence="18">
    <location>
        <begin position="9"/>
        <end position="478"/>
    </location>
</feature>
<comment type="similarity">
    <text evidence="3 16">Belongs to the PNT beta subunit family.</text>
</comment>
<evidence type="ECO:0000256" key="5">
    <source>
        <dbReference type="ARBA" id="ARBA00012943"/>
    </source>
</evidence>
<keyword evidence="8 16" id="KW-0997">Cell inner membrane</keyword>
<comment type="subcellular location">
    <subcellularLocation>
        <location evidence="2">Cell inner membrane</location>
        <topology evidence="2">Multi-pass membrane protein</topology>
    </subcellularLocation>
</comment>
<accession>A0ABS2KGX5</accession>
<evidence type="ECO:0000256" key="3">
    <source>
        <dbReference type="ARBA" id="ARBA00007919"/>
    </source>
</evidence>
<keyword evidence="14 16" id="KW-0472">Membrane</keyword>
<feature type="transmembrane region" description="Helical" evidence="17">
    <location>
        <begin position="89"/>
        <end position="111"/>
    </location>
</feature>
<evidence type="ECO:0000256" key="10">
    <source>
        <dbReference type="ARBA" id="ARBA00022857"/>
    </source>
</evidence>
<feature type="transmembrane region" description="Helical" evidence="17">
    <location>
        <begin position="207"/>
        <end position="228"/>
    </location>
</feature>
<evidence type="ECO:0000256" key="8">
    <source>
        <dbReference type="ARBA" id="ARBA00022519"/>
    </source>
</evidence>
<evidence type="ECO:0000256" key="6">
    <source>
        <dbReference type="ARBA" id="ARBA00014581"/>
    </source>
</evidence>
<evidence type="ECO:0000313" key="20">
    <source>
        <dbReference type="Proteomes" id="UP001430193"/>
    </source>
</evidence>
<dbReference type="EC" id="7.1.1.1" evidence="5 16"/>
<sequence>MAWLQTLIDACYFIAALLFILGLKRMSSPRTARGGIVWAGFGMLLAVLATLLLPDMQHRGLIIAAVLIGVAAAWWSGRRVAMTAMPQMVALYNGMGGGAAAAIGASELIGHVQDFAAPNTSPLMPESWSPLHAATALAPLGPVALILGVLGALIGSVSFSGSLIAFAKLQGWLDRRFVFPGQRVVNLLVLAAAVAIGALLASGHLTLALICAFFVLALLFGLLMTLPIGGADMPVVISLYNAFTGLAVAFEGYVLHNEAMIIAGMVVGAAGTLLTQLMARAMNRSLGNVLFGSFGAAAGATAQAIGGSQKPIEAADAAVMMAYAERVVIVPGYGMAVAQAQHKVWEFAQLLIARGVKVKFAIHPVAGRMPGHMNVLLAEAGVPYDLIADMEDINPEFPATDVALVIGANDVVNPMAKTDPSSPIYGMPILDVADARQVIVIKRGKGTGFAGIENALFYADNARMLYGDGQAAAGQLVSELKTLDG</sequence>
<protein>
    <recommendedName>
        <fullName evidence="6 16">NAD(P) transhydrogenase subunit beta</fullName>
        <ecNumber evidence="5 16">7.1.1.1</ecNumber>
    </recommendedName>
    <alternativeName>
        <fullName evidence="16">Nicotinamide nucleotide transhydrogenase subunit beta</fullName>
    </alternativeName>
</protein>
<evidence type="ECO:0000256" key="7">
    <source>
        <dbReference type="ARBA" id="ARBA00022475"/>
    </source>
</evidence>
<dbReference type="InterPro" id="IPR012136">
    <property type="entry name" value="NADH_DH_b"/>
</dbReference>
<dbReference type="PIRSF" id="PIRSF000204">
    <property type="entry name" value="PNTB"/>
    <property type="match status" value="1"/>
</dbReference>
<evidence type="ECO:0000256" key="17">
    <source>
        <dbReference type="SAM" id="Phobius"/>
    </source>
</evidence>
<dbReference type="Pfam" id="PF02233">
    <property type="entry name" value="PNTB"/>
    <property type="match status" value="1"/>
</dbReference>
<dbReference type="Proteomes" id="UP001430193">
    <property type="component" value="Unassembled WGS sequence"/>
</dbReference>
<evidence type="ECO:0000313" key="19">
    <source>
        <dbReference type="EMBL" id="MBM7130427.1"/>
    </source>
</evidence>
<evidence type="ECO:0000256" key="9">
    <source>
        <dbReference type="ARBA" id="ARBA00022692"/>
    </source>
</evidence>
<keyword evidence="20" id="KW-1185">Reference proteome</keyword>
<evidence type="ECO:0000259" key="18">
    <source>
        <dbReference type="Pfam" id="PF02233"/>
    </source>
</evidence>
<evidence type="ECO:0000256" key="2">
    <source>
        <dbReference type="ARBA" id="ARBA00004429"/>
    </source>
</evidence>
<keyword evidence="11 16" id="KW-1278">Translocase</keyword>
<feature type="transmembrane region" description="Helical" evidence="17">
    <location>
        <begin position="131"/>
        <end position="164"/>
    </location>
</feature>
<keyword evidence="9 17" id="KW-0812">Transmembrane</keyword>
<keyword evidence="12 17" id="KW-1133">Transmembrane helix</keyword>
<keyword evidence="7 16" id="KW-1003">Cell membrane</keyword>
<name>A0ABS2KGX5_9GAMM</name>
<evidence type="ECO:0000256" key="1">
    <source>
        <dbReference type="ARBA" id="ARBA00003943"/>
    </source>
</evidence>
<keyword evidence="13 16" id="KW-0520">NAD</keyword>
<dbReference type="Gene3D" id="3.40.50.1220">
    <property type="entry name" value="TPP-binding domain"/>
    <property type="match status" value="1"/>
</dbReference>
<dbReference type="SUPFAM" id="SSF52467">
    <property type="entry name" value="DHS-like NAD/FAD-binding domain"/>
    <property type="match status" value="1"/>
</dbReference>
<dbReference type="EMBL" id="JADIKF010000039">
    <property type="protein sequence ID" value="MBM7130427.1"/>
    <property type="molecule type" value="Genomic_DNA"/>
</dbReference>
<evidence type="ECO:0000256" key="11">
    <source>
        <dbReference type="ARBA" id="ARBA00022967"/>
    </source>
</evidence>
<comment type="function">
    <text evidence="1 16">The transhydrogenation between NADH and NADP is coupled to respiration and ATP hydrolysis and functions as a proton pump across the membrane.</text>
</comment>
<evidence type="ECO:0000256" key="12">
    <source>
        <dbReference type="ARBA" id="ARBA00022989"/>
    </source>
</evidence>
<gene>
    <name evidence="19" type="ORF">ISS99_12875</name>
</gene>
<feature type="transmembrane region" description="Helical" evidence="17">
    <location>
        <begin position="60"/>
        <end position="77"/>
    </location>
</feature>
<dbReference type="InterPro" id="IPR034300">
    <property type="entry name" value="PNTB-like"/>
</dbReference>
<feature type="transmembrane region" description="Helical" evidence="17">
    <location>
        <begin position="6"/>
        <end position="23"/>
    </location>
</feature>
<feature type="transmembrane region" description="Helical" evidence="17">
    <location>
        <begin position="235"/>
        <end position="254"/>
    </location>
</feature>
<feature type="transmembrane region" description="Helical" evidence="17">
    <location>
        <begin position="260"/>
        <end position="279"/>
    </location>
</feature>
<evidence type="ECO:0000256" key="15">
    <source>
        <dbReference type="ARBA" id="ARBA00048202"/>
    </source>
</evidence>
<organism evidence="19 20">
    <name type="scientific">Dyella mobilis</name>
    <dbReference type="NCBI Taxonomy" id="1849582"/>
    <lineage>
        <taxon>Bacteria</taxon>
        <taxon>Pseudomonadati</taxon>
        <taxon>Pseudomonadota</taxon>
        <taxon>Gammaproteobacteria</taxon>
        <taxon>Lysobacterales</taxon>
        <taxon>Rhodanobacteraceae</taxon>
        <taxon>Dyella</taxon>
    </lineage>
</organism>
<proteinExistence type="inferred from homology"/>
<evidence type="ECO:0000256" key="16">
    <source>
        <dbReference type="PIRNR" id="PIRNR000204"/>
    </source>
</evidence>
<evidence type="ECO:0000256" key="14">
    <source>
        <dbReference type="ARBA" id="ARBA00023136"/>
    </source>
</evidence>
<dbReference type="PANTHER" id="PTHR44758:SF1">
    <property type="entry name" value="NAD(P) TRANSHYDROGENASE SUBUNIT BETA"/>
    <property type="match status" value="1"/>
</dbReference>
<evidence type="ECO:0000256" key="13">
    <source>
        <dbReference type="ARBA" id="ARBA00023027"/>
    </source>
</evidence>
<feature type="transmembrane region" description="Helical" evidence="17">
    <location>
        <begin position="35"/>
        <end position="54"/>
    </location>
</feature>
<comment type="catalytic activity">
    <reaction evidence="15 16">
        <text>NAD(+) + NADPH + H(+)(in) = NADH + NADP(+) + H(+)(out)</text>
        <dbReference type="Rhea" id="RHEA:47992"/>
        <dbReference type="ChEBI" id="CHEBI:15378"/>
        <dbReference type="ChEBI" id="CHEBI:57540"/>
        <dbReference type="ChEBI" id="CHEBI:57783"/>
        <dbReference type="ChEBI" id="CHEBI:57945"/>
        <dbReference type="ChEBI" id="CHEBI:58349"/>
        <dbReference type="EC" id="7.1.1.1"/>
    </reaction>
</comment>
<comment type="caution">
    <text evidence="19">The sequence shown here is derived from an EMBL/GenBank/DDBJ whole genome shotgun (WGS) entry which is preliminary data.</text>
</comment>
<comment type="subunit">
    <text evidence="4">Heterodimer of an alpha and a beta chain.</text>
</comment>
<evidence type="ECO:0000256" key="4">
    <source>
        <dbReference type="ARBA" id="ARBA00011870"/>
    </source>
</evidence>
<dbReference type="RefSeq" id="WP_204632666.1">
    <property type="nucleotide sequence ID" value="NZ_BSOC01000002.1"/>
</dbReference>
<keyword evidence="10 16" id="KW-0521">NADP</keyword>
<reference evidence="19" key="1">
    <citation type="submission" date="2020-10" db="EMBL/GenBank/DDBJ databases">
        <title>Phylogeny of dyella-like bacteria.</title>
        <authorList>
            <person name="Fu J."/>
        </authorList>
    </citation>
    <scope>NUCLEOTIDE SEQUENCE</scope>
    <source>
        <strain evidence="19">DHON07</strain>
    </source>
</reference>
<dbReference type="PANTHER" id="PTHR44758">
    <property type="entry name" value="NAD(P) TRANSHYDROGENASE SUBUNIT BETA"/>
    <property type="match status" value="1"/>
</dbReference>